<accession>A0ABQ2N8E8</accession>
<dbReference type="PANTHER" id="PTHR21660:SF1">
    <property type="entry name" value="ACYL-COENZYME A THIOESTERASE 13"/>
    <property type="match status" value="1"/>
</dbReference>
<proteinExistence type="inferred from homology"/>
<evidence type="ECO:0000259" key="3">
    <source>
        <dbReference type="Pfam" id="PF03061"/>
    </source>
</evidence>
<dbReference type="Gene3D" id="3.10.129.10">
    <property type="entry name" value="Hotdog Thioesterase"/>
    <property type="match status" value="1"/>
</dbReference>
<dbReference type="SUPFAM" id="SSF54637">
    <property type="entry name" value="Thioesterase/thiol ester dehydrase-isomerase"/>
    <property type="match status" value="1"/>
</dbReference>
<dbReference type="InterPro" id="IPR003736">
    <property type="entry name" value="PAAI_dom"/>
</dbReference>
<dbReference type="Pfam" id="PF03061">
    <property type="entry name" value="4HBT"/>
    <property type="match status" value="1"/>
</dbReference>
<reference evidence="5" key="1">
    <citation type="journal article" date="2019" name="Int. J. Syst. Evol. Microbiol.">
        <title>The Global Catalogue of Microorganisms (GCM) 10K type strain sequencing project: providing services to taxonomists for standard genome sequencing and annotation.</title>
        <authorList>
            <consortium name="The Broad Institute Genomics Platform"/>
            <consortium name="The Broad Institute Genome Sequencing Center for Infectious Disease"/>
            <person name="Wu L."/>
            <person name="Ma J."/>
        </authorList>
    </citation>
    <scope>NUCLEOTIDE SEQUENCE [LARGE SCALE GENOMIC DNA]</scope>
    <source>
        <strain evidence="5">CGMCC 4.7371</strain>
    </source>
</reference>
<dbReference type="NCBIfam" id="TIGR00369">
    <property type="entry name" value="unchar_dom_1"/>
    <property type="match status" value="1"/>
</dbReference>
<dbReference type="EMBL" id="BMNI01000003">
    <property type="protein sequence ID" value="GGO88378.1"/>
    <property type="molecule type" value="Genomic_DNA"/>
</dbReference>
<keyword evidence="5" id="KW-1185">Reference proteome</keyword>
<sequence length="166" mass="17219">MDVLTRRERTYTWDDPAALAGAGHGLSGREFLERIGRGELPAAPAAATTGIEPVEVGDGVVVFSLEPHEWHYNPLGSVHGGILATLADTALGCAVHTRLPPGTGYTSLDLTIKFTRPATLASGTLTCTGTVVAMGRRTATAEARIVDASGRLVAQALATCLLMPVG</sequence>
<comment type="similarity">
    <text evidence="1">Belongs to the thioesterase PaaI family.</text>
</comment>
<dbReference type="RefSeq" id="WP_188783416.1">
    <property type="nucleotide sequence ID" value="NZ_BMNI01000003.1"/>
</dbReference>
<dbReference type="InterPro" id="IPR029069">
    <property type="entry name" value="HotDog_dom_sf"/>
</dbReference>
<name>A0ABQ2N8E8_9ACTN</name>
<dbReference type="InterPro" id="IPR039298">
    <property type="entry name" value="ACOT13"/>
</dbReference>
<feature type="domain" description="Thioesterase" evidence="3">
    <location>
        <begin position="76"/>
        <end position="154"/>
    </location>
</feature>
<dbReference type="CDD" id="cd03443">
    <property type="entry name" value="PaaI_thioesterase"/>
    <property type="match status" value="1"/>
</dbReference>
<dbReference type="InterPro" id="IPR006683">
    <property type="entry name" value="Thioestr_dom"/>
</dbReference>
<evidence type="ECO:0000256" key="2">
    <source>
        <dbReference type="ARBA" id="ARBA00022801"/>
    </source>
</evidence>
<dbReference type="Proteomes" id="UP000655410">
    <property type="component" value="Unassembled WGS sequence"/>
</dbReference>
<organism evidence="4 5">
    <name type="scientific">Nocardioides phosphati</name>
    <dbReference type="NCBI Taxonomy" id="1867775"/>
    <lineage>
        <taxon>Bacteria</taxon>
        <taxon>Bacillati</taxon>
        <taxon>Actinomycetota</taxon>
        <taxon>Actinomycetes</taxon>
        <taxon>Propionibacteriales</taxon>
        <taxon>Nocardioidaceae</taxon>
        <taxon>Nocardioides</taxon>
    </lineage>
</organism>
<evidence type="ECO:0000313" key="5">
    <source>
        <dbReference type="Proteomes" id="UP000655410"/>
    </source>
</evidence>
<comment type="caution">
    <text evidence="4">The sequence shown here is derived from an EMBL/GenBank/DDBJ whole genome shotgun (WGS) entry which is preliminary data.</text>
</comment>
<gene>
    <name evidence="4" type="ORF">GCM10011584_15210</name>
</gene>
<evidence type="ECO:0000313" key="4">
    <source>
        <dbReference type="EMBL" id="GGO88378.1"/>
    </source>
</evidence>
<dbReference type="PANTHER" id="PTHR21660">
    <property type="entry name" value="THIOESTERASE SUPERFAMILY MEMBER-RELATED"/>
    <property type="match status" value="1"/>
</dbReference>
<protein>
    <submittedName>
        <fullName evidence="4">Phenylacetic acid degradation protein</fullName>
    </submittedName>
</protein>
<keyword evidence="2" id="KW-0378">Hydrolase</keyword>
<evidence type="ECO:0000256" key="1">
    <source>
        <dbReference type="ARBA" id="ARBA00008324"/>
    </source>
</evidence>